<dbReference type="InterPro" id="IPR011989">
    <property type="entry name" value="ARM-like"/>
</dbReference>
<dbReference type="FunFam" id="3.30.310.10:FF:000011">
    <property type="entry name" value="Coatomer subunit gamma"/>
    <property type="match status" value="1"/>
</dbReference>
<dbReference type="InterPro" id="IPR012295">
    <property type="entry name" value="TBP_dom_sf"/>
</dbReference>
<proteinExistence type="inferred from homology"/>
<dbReference type="Gene3D" id="2.60.40.1480">
    <property type="entry name" value="Coatomer, gamma subunit, appendage domain"/>
    <property type="match status" value="1"/>
</dbReference>
<dbReference type="GO" id="GO:0005793">
    <property type="term" value="C:endoplasmic reticulum-Golgi intermediate compartment"/>
    <property type="evidence" value="ECO:0007669"/>
    <property type="project" value="TreeGrafter"/>
</dbReference>
<keyword evidence="9 12" id="KW-0333">Golgi apparatus</keyword>
<evidence type="ECO:0000256" key="3">
    <source>
        <dbReference type="ARBA" id="ARBA00011775"/>
    </source>
</evidence>
<dbReference type="InterPro" id="IPR017106">
    <property type="entry name" value="Coatomer_gsu"/>
</dbReference>
<evidence type="ECO:0000256" key="12">
    <source>
        <dbReference type="PIRNR" id="PIRNR037093"/>
    </source>
</evidence>
<comment type="subcellular location">
    <subcellularLocation>
        <location evidence="12">Cytoplasm</location>
    </subcellularLocation>
    <subcellularLocation>
        <location evidence="1 12">Golgi apparatus membrane</location>
        <topology evidence="1 12">Peripheral membrane protein</topology>
        <orientation evidence="1 12">Cytoplasmic side</orientation>
    </subcellularLocation>
    <subcellularLocation>
        <location evidence="12">Cytoplasmic vesicle</location>
        <location evidence="12">COPI-coated vesicle membrane</location>
        <topology evidence="12">Peripheral membrane protein</topology>
        <orientation evidence="12">Cytoplasmic side</orientation>
    </subcellularLocation>
</comment>
<dbReference type="Proteomes" id="UP000192578">
    <property type="component" value="Unassembled WGS sequence"/>
</dbReference>
<evidence type="ECO:0000256" key="5">
    <source>
        <dbReference type="ARBA" id="ARBA00022490"/>
    </source>
</evidence>
<keyword evidence="10 12" id="KW-0472">Membrane</keyword>
<dbReference type="GO" id="GO:0072384">
    <property type="term" value="P:organelle transport along microtubule"/>
    <property type="evidence" value="ECO:0007669"/>
    <property type="project" value="TreeGrafter"/>
</dbReference>
<dbReference type="PIRSF" id="PIRSF037093">
    <property type="entry name" value="Coatomer_gamma_subunit"/>
    <property type="match status" value="1"/>
</dbReference>
<dbReference type="PANTHER" id="PTHR10261">
    <property type="entry name" value="COATOMER SUBUNIT GAMMA"/>
    <property type="match status" value="1"/>
</dbReference>
<feature type="domain" description="Clathrin/coatomer adaptor adaptin-like N-terminal" evidence="14">
    <location>
        <begin position="32"/>
        <end position="544"/>
    </location>
</feature>
<comment type="similarity">
    <text evidence="2 12">Belongs to the COPG family.</text>
</comment>
<accession>A0A9X6NGG2</accession>
<comment type="subunit">
    <text evidence="3">Oligomeric complex that consists of at least the alpha, beta, beta', gamma, delta, epsilon and zeta subunits.</text>
</comment>
<dbReference type="InterPro" id="IPR016024">
    <property type="entry name" value="ARM-type_fold"/>
</dbReference>
<gene>
    <name evidence="17" type="ORF">BV898_16726</name>
</gene>
<dbReference type="GO" id="GO:0030126">
    <property type="term" value="C:COPI vesicle coat"/>
    <property type="evidence" value="ECO:0007669"/>
    <property type="project" value="InterPro"/>
</dbReference>
<dbReference type="GO" id="GO:0006888">
    <property type="term" value="P:endoplasmic reticulum to Golgi vesicle-mediated transport"/>
    <property type="evidence" value="ECO:0007669"/>
    <property type="project" value="TreeGrafter"/>
</dbReference>
<dbReference type="EMBL" id="MTYJ01000260">
    <property type="protein sequence ID" value="OWA52268.1"/>
    <property type="molecule type" value="Genomic_DNA"/>
</dbReference>
<dbReference type="Gene3D" id="1.25.10.10">
    <property type="entry name" value="Leucine-rich Repeat Variant"/>
    <property type="match status" value="2"/>
</dbReference>
<evidence type="ECO:0000256" key="9">
    <source>
        <dbReference type="ARBA" id="ARBA00023034"/>
    </source>
</evidence>
<dbReference type="InterPro" id="IPR032154">
    <property type="entry name" value="Coatomer_g_Cpla"/>
</dbReference>
<dbReference type="GO" id="GO:0005198">
    <property type="term" value="F:structural molecule activity"/>
    <property type="evidence" value="ECO:0007669"/>
    <property type="project" value="InterPro"/>
</dbReference>
<dbReference type="Gene3D" id="3.30.310.10">
    <property type="entry name" value="TATA-Binding Protein"/>
    <property type="match status" value="1"/>
</dbReference>
<evidence type="ECO:0000256" key="7">
    <source>
        <dbReference type="ARBA" id="ARBA00022892"/>
    </source>
</evidence>
<evidence type="ECO:0000256" key="13">
    <source>
        <dbReference type="SAM" id="MobiDB-lite"/>
    </source>
</evidence>
<dbReference type="GO" id="GO:0009306">
    <property type="term" value="P:protein secretion"/>
    <property type="evidence" value="ECO:0007669"/>
    <property type="project" value="TreeGrafter"/>
</dbReference>
<dbReference type="SUPFAM" id="SSF48371">
    <property type="entry name" value="ARM repeat"/>
    <property type="match status" value="1"/>
</dbReference>
<dbReference type="FunFam" id="1.25.10.10:FF:000071">
    <property type="entry name" value="Coatomer subunit gamma"/>
    <property type="match status" value="1"/>
</dbReference>
<evidence type="ECO:0000259" key="16">
    <source>
        <dbReference type="Pfam" id="PF16381"/>
    </source>
</evidence>
<dbReference type="SUPFAM" id="SSF55711">
    <property type="entry name" value="Subdomain of clathrin and coatomer appendage domain"/>
    <property type="match status" value="1"/>
</dbReference>
<keyword evidence="4 12" id="KW-0813">Transport</keyword>
<name>A0A9X6NGG2_HYPEX</name>
<dbReference type="GO" id="GO:0006891">
    <property type="term" value="P:intra-Golgi vesicle-mediated transport"/>
    <property type="evidence" value="ECO:0007669"/>
    <property type="project" value="TreeGrafter"/>
</dbReference>
<dbReference type="GO" id="GO:0005783">
    <property type="term" value="C:endoplasmic reticulum"/>
    <property type="evidence" value="ECO:0007669"/>
    <property type="project" value="TreeGrafter"/>
</dbReference>
<feature type="domain" description="Coatomer gamma subunit appendage Ig-like subdomain" evidence="15">
    <location>
        <begin position="630"/>
        <end position="777"/>
    </location>
</feature>
<dbReference type="FunFam" id="2.60.40.1480:FF:000001">
    <property type="entry name" value="Coatomer subunit gamma"/>
    <property type="match status" value="1"/>
</dbReference>
<dbReference type="InterPro" id="IPR002553">
    <property type="entry name" value="Clathrin/coatomer_adapt-like_N"/>
</dbReference>
<reference evidence="18" key="1">
    <citation type="submission" date="2017-01" db="EMBL/GenBank/DDBJ databases">
        <title>Comparative genomics of anhydrobiosis in the tardigrade Hypsibius dujardini.</title>
        <authorList>
            <person name="Yoshida Y."/>
            <person name="Koutsovoulos G."/>
            <person name="Laetsch D."/>
            <person name="Stevens L."/>
            <person name="Kumar S."/>
            <person name="Horikawa D."/>
            <person name="Ishino K."/>
            <person name="Komine S."/>
            <person name="Tomita M."/>
            <person name="Blaxter M."/>
            <person name="Arakawa K."/>
        </authorList>
    </citation>
    <scope>NUCLEOTIDE SEQUENCE [LARGE SCALE GENOMIC DNA]</scope>
    <source>
        <strain evidence="18">Z151</strain>
    </source>
</reference>
<dbReference type="GO" id="GO:0006886">
    <property type="term" value="P:intracellular protein transport"/>
    <property type="evidence" value="ECO:0007669"/>
    <property type="project" value="InterPro"/>
</dbReference>
<dbReference type="Pfam" id="PF08752">
    <property type="entry name" value="COP-gamma_platf"/>
    <property type="match status" value="1"/>
</dbReference>
<keyword evidence="8 12" id="KW-0653">Protein transport</keyword>
<dbReference type="GO" id="GO:0000139">
    <property type="term" value="C:Golgi membrane"/>
    <property type="evidence" value="ECO:0007669"/>
    <property type="project" value="UniProtKB-SubCell"/>
</dbReference>
<dbReference type="SUPFAM" id="SSF49348">
    <property type="entry name" value="Clathrin adaptor appendage domain"/>
    <property type="match status" value="1"/>
</dbReference>
<dbReference type="Pfam" id="PF16381">
    <property type="entry name" value="Coatomer_g_Cpla"/>
    <property type="match status" value="1"/>
</dbReference>
<dbReference type="PANTHER" id="PTHR10261:SF0">
    <property type="entry name" value="COATOMER SUBUNIT GAMMA-2"/>
    <property type="match status" value="1"/>
</dbReference>
<keyword evidence="6" id="KW-0677">Repeat</keyword>
<evidence type="ECO:0000313" key="17">
    <source>
        <dbReference type="EMBL" id="OWA52268.1"/>
    </source>
</evidence>
<keyword evidence="7 12" id="KW-0931">ER-Golgi transport</keyword>
<dbReference type="OrthoDB" id="1074925at2759"/>
<evidence type="ECO:0000259" key="14">
    <source>
        <dbReference type="Pfam" id="PF01602"/>
    </source>
</evidence>
<feature type="region of interest" description="Disordered" evidence="13">
    <location>
        <begin position="592"/>
        <end position="621"/>
    </location>
</feature>
<keyword evidence="5 12" id="KW-0963">Cytoplasm</keyword>
<protein>
    <recommendedName>
        <fullName evidence="12">Coatomer subunit gamma</fullName>
    </recommendedName>
</protein>
<feature type="compositionally biased region" description="Basic and acidic residues" evidence="13">
    <location>
        <begin position="8"/>
        <end position="18"/>
    </location>
</feature>
<evidence type="ECO:0000256" key="8">
    <source>
        <dbReference type="ARBA" id="ARBA00022927"/>
    </source>
</evidence>
<dbReference type="InterPro" id="IPR013040">
    <property type="entry name" value="Coatomer_gsu_app_Ig-like_dom"/>
</dbReference>
<keyword evidence="11 12" id="KW-0968">Cytoplasmic vesicle</keyword>
<feature type="domain" description="Coatomer subunit gamma C-terminal" evidence="16">
    <location>
        <begin position="779"/>
        <end position="891"/>
    </location>
</feature>
<dbReference type="Pfam" id="PF01602">
    <property type="entry name" value="Adaptin_N"/>
    <property type="match status" value="1"/>
</dbReference>
<evidence type="ECO:0000256" key="6">
    <source>
        <dbReference type="ARBA" id="ARBA00022737"/>
    </source>
</evidence>
<keyword evidence="18" id="KW-1185">Reference proteome</keyword>
<dbReference type="AlphaFoldDB" id="A0A9X6NGG2"/>
<feature type="compositionally biased region" description="Basic and acidic residues" evidence="13">
    <location>
        <begin position="595"/>
        <end position="609"/>
    </location>
</feature>
<evidence type="ECO:0000256" key="2">
    <source>
        <dbReference type="ARBA" id="ARBA00010720"/>
    </source>
</evidence>
<dbReference type="InterPro" id="IPR009028">
    <property type="entry name" value="Coatomer/calthrin_app_sub_C"/>
</dbReference>
<evidence type="ECO:0000256" key="11">
    <source>
        <dbReference type="ARBA" id="ARBA00023329"/>
    </source>
</evidence>
<organism evidence="17 18">
    <name type="scientific">Hypsibius exemplaris</name>
    <name type="common">Freshwater tardigrade</name>
    <dbReference type="NCBI Taxonomy" id="2072580"/>
    <lineage>
        <taxon>Eukaryota</taxon>
        <taxon>Metazoa</taxon>
        <taxon>Ecdysozoa</taxon>
        <taxon>Tardigrada</taxon>
        <taxon>Eutardigrada</taxon>
        <taxon>Parachela</taxon>
        <taxon>Hypsibioidea</taxon>
        <taxon>Hypsibiidae</taxon>
        <taxon>Hypsibius</taxon>
    </lineage>
</organism>
<evidence type="ECO:0000313" key="18">
    <source>
        <dbReference type="Proteomes" id="UP000192578"/>
    </source>
</evidence>
<comment type="function">
    <text evidence="12">The coatomer is a cytosolic protein complex that binds to dilysine motifs and reversibly associates with Golgi non-clathrin-coated vesicles, which further mediate biosynthetic protein transport from the ER, via the Golgi up to the trans Golgi network. Coatomer complex is required for budding from Golgi membranes, and is essential for the retrograde Golgi-to-ER transport of dilysine-tagged proteins.</text>
</comment>
<dbReference type="InterPro" id="IPR013041">
    <property type="entry name" value="Clathrin_app_Ig-like_sf"/>
</dbReference>
<evidence type="ECO:0000256" key="10">
    <source>
        <dbReference type="ARBA" id="ARBA00023136"/>
    </source>
</evidence>
<evidence type="ECO:0000259" key="15">
    <source>
        <dbReference type="Pfam" id="PF08752"/>
    </source>
</evidence>
<evidence type="ECO:0000256" key="4">
    <source>
        <dbReference type="ARBA" id="ARBA00022448"/>
    </source>
</evidence>
<sequence>MAYYNTGKRGEKKDDESAGNRYANPDRSVALQKARIFNDTPINVSKCIPVATEILYMLNQGEQLTAKEATNFFFAITKLFQSPNPTLRRLVFLGIKELCSVAEDVLIVTSSLMKDMTGKEESFRAPAIRALCRIVDPSMLQSIERYMKQAIVDKSPSVASAALYSSLQLARGPGIEIVKRWGNEIQEATNSDNPMVQYHALGLLYLIRKSDRSAVNKLIAKFTTGRYLKSPLAVCLLIQIVAKIIQEESTLGITTASHFDFLETCLRHKNEMVVYEGAHALVNLRHSTGRDLGPAISVLQLFCSSAKPTIRYTAVRTLSQVAMTHPAAVTACNMDLENLITDSNRSIATLAITTLLKTGNESNVDRLMKQITSFMSDISDEFKVVVVQAVKALCLKFPKKHSLMMTYLATMLREEGGYEFKKALVDTLITIVEDNVDAKETGLTHLCEFIEDCEHVNLAVRILALLGREGPKTRHPSKYIRYIYNRVILENASVRAAAVTAMAKFGAFNEELRPNIMVLLKRCMMDQDDEVRDRATYYFYVLDSHQAALYNQFILTPLQVSIVSLERALQTYLTTPAEEPFDLRSVPIAAEPLTVEEKRPRSEAREERAQTGAGGGGAKDSAKATTLLDSYVEQFKNIPQIAALGPLFKSSAPIQLTESETEYVVTCIKHTFAQDIVFQFDCINTLNDQILENVFVNVESQDPAFVINGTIHCPKLECNVKGTTYTRICLPKDDSGATGTFGCTLKFLVKDCDPATGEVDSEEGYEDEYVLEDIEVTLADHMQRTIVPNFGSAWEEFGEENENTGTYALNQYKKLQDAVDNFVTFFGMQPLDRTEKVPDDKNSHLLVMSGVFRGNFNVLVRCKFILAENGVAMQLQVRSDDPDINQAIIESM</sequence>
<comment type="caution">
    <text evidence="17">The sequence shown here is derived from an EMBL/GenBank/DDBJ whole genome shotgun (WGS) entry which is preliminary data.</text>
</comment>
<evidence type="ECO:0000256" key="1">
    <source>
        <dbReference type="ARBA" id="ARBA00004255"/>
    </source>
</evidence>
<feature type="region of interest" description="Disordered" evidence="13">
    <location>
        <begin position="1"/>
        <end position="24"/>
    </location>
</feature>
<dbReference type="InterPro" id="IPR037067">
    <property type="entry name" value="Coatomer_gsu_app_sf"/>
</dbReference>